<accession>A0A138ZXV9</accession>
<dbReference type="Gene3D" id="1.20.5.170">
    <property type="match status" value="1"/>
</dbReference>
<dbReference type="EMBL" id="KQ965870">
    <property type="protein sequence ID" value="KXS09337.1"/>
    <property type="molecule type" value="Genomic_DNA"/>
</dbReference>
<name>A0A138ZXV9_GONPJ</name>
<dbReference type="InterPro" id="IPR046347">
    <property type="entry name" value="bZIP_sf"/>
</dbReference>
<dbReference type="PROSITE" id="PS00036">
    <property type="entry name" value="BZIP_BASIC"/>
    <property type="match status" value="1"/>
</dbReference>
<reference evidence="4 5" key="1">
    <citation type="journal article" date="2015" name="Genome Biol. Evol.">
        <title>Phylogenomic analyses indicate that early fungi evolved digesting cell walls of algal ancestors of land plants.</title>
        <authorList>
            <person name="Chang Y."/>
            <person name="Wang S."/>
            <person name="Sekimoto S."/>
            <person name="Aerts A.L."/>
            <person name="Choi C."/>
            <person name="Clum A."/>
            <person name="LaButti K.M."/>
            <person name="Lindquist E.A."/>
            <person name="Yee Ngan C."/>
            <person name="Ohm R.A."/>
            <person name="Salamov A.A."/>
            <person name="Grigoriev I.V."/>
            <person name="Spatafora J.W."/>
            <person name="Berbee M.L."/>
        </authorList>
    </citation>
    <scope>NUCLEOTIDE SEQUENCE [LARGE SCALE GENOMIC DNA]</scope>
    <source>
        <strain evidence="4 5">JEL478</strain>
    </source>
</reference>
<feature type="region of interest" description="Disordered" evidence="2">
    <location>
        <begin position="1"/>
        <end position="30"/>
    </location>
</feature>
<dbReference type="AlphaFoldDB" id="A0A138ZXV9"/>
<dbReference type="Proteomes" id="UP000070544">
    <property type="component" value="Unassembled WGS sequence"/>
</dbReference>
<organism evidence="4 5">
    <name type="scientific">Gonapodya prolifera (strain JEL478)</name>
    <name type="common">Monoblepharis prolifera</name>
    <dbReference type="NCBI Taxonomy" id="1344416"/>
    <lineage>
        <taxon>Eukaryota</taxon>
        <taxon>Fungi</taxon>
        <taxon>Fungi incertae sedis</taxon>
        <taxon>Chytridiomycota</taxon>
        <taxon>Chytridiomycota incertae sedis</taxon>
        <taxon>Monoblepharidomycetes</taxon>
        <taxon>Monoblepharidales</taxon>
        <taxon>Gonapodyaceae</taxon>
        <taxon>Gonapodya</taxon>
    </lineage>
</organism>
<evidence type="ECO:0000313" key="4">
    <source>
        <dbReference type="EMBL" id="KXS09337.1"/>
    </source>
</evidence>
<feature type="region of interest" description="Disordered" evidence="2">
    <location>
        <begin position="92"/>
        <end position="130"/>
    </location>
</feature>
<protein>
    <recommendedName>
        <fullName evidence="3">BZIP domain-containing protein</fullName>
    </recommendedName>
</protein>
<keyword evidence="1" id="KW-0175">Coiled coil</keyword>
<dbReference type="SUPFAM" id="SSF57959">
    <property type="entry name" value="Leucine zipper domain"/>
    <property type="match status" value="1"/>
</dbReference>
<evidence type="ECO:0000256" key="1">
    <source>
        <dbReference type="SAM" id="Coils"/>
    </source>
</evidence>
<evidence type="ECO:0000259" key="3">
    <source>
        <dbReference type="PROSITE" id="PS00036"/>
    </source>
</evidence>
<feature type="coiled-coil region" evidence="1">
    <location>
        <begin position="46"/>
        <end position="73"/>
    </location>
</feature>
<evidence type="ECO:0000313" key="5">
    <source>
        <dbReference type="Proteomes" id="UP000070544"/>
    </source>
</evidence>
<dbReference type="SMART" id="SM00338">
    <property type="entry name" value="BRLZ"/>
    <property type="match status" value="1"/>
</dbReference>
<dbReference type="CDD" id="cd14686">
    <property type="entry name" value="bZIP"/>
    <property type="match status" value="1"/>
</dbReference>
<dbReference type="InterPro" id="IPR004827">
    <property type="entry name" value="bZIP"/>
</dbReference>
<sequence length="364" mass="39152">MPPVRDSYGDSEAEAPKTSARERNRVAQKAWRLKKQREQVDLRTQLEAAETLSSRLQAENAFLKEENSNLASQVRLLTDLVVRLSGVPDSFSSAAPAVNGQPNASTPAIRGSSMAPSVAGSASPSAAPSIATSEALSPAYEPTFSVDDTFGAPETHTFNLQQLVANELKPEEQASLRASMSKSSLGESWIANFNPYSALSVKPNFFHDWSEWPASTVAALGVLANHVATGADPSAPQSFDPLRGPTAVPVDVTAIPTPDLYSILVPCAPEVYATLSPELRASFIQLTNRLDRSASPCPILRAKLRETRRFLLKLDGVGEEVDVLDLLANLDNVAEEYRNAICLSVLKSIEDMGSPNEVGQMTFS</sequence>
<dbReference type="OrthoDB" id="10475421at2759"/>
<dbReference type="GO" id="GO:0003700">
    <property type="term" value="F:DNA-binding transcription factor activity"/>
    <property type="evidence" value="ECO:0007669"/>
    <property type="project" value="InterPro"/>
</dbReference>
<keyword evidence="5" id="KW-1185">Reference proteome</keyword>
<feature type="compositionally biased region" description="Low complexity" evidence="2">
    <location>
        <begin position="112"/>
        <end position="130"/>
    </location>
</feature>
<gene>
    <name evidence="4" type="ORF">M427DRAFT_141055</name>
</gene>
<evidence type="ECO:0000256" key="2">
    <source>
        <dbReference type="SAM" id="MobiDB-lite"/>
    </source>
</evidence>
<feature type="domain" description="BZIP" evidence="3">
    <location>
        <begin position="21"/>
        <end position="34"/>
    </location>
</feature>
<proteinExistence type="predicted"/>